<name>A0AA37V8K6_9BACT</name>
<dbReference type="AlphaFoldDB" id="A0AA37V8K6"/>
<evidence type="ECO:0000313" key="3">
    <source>
        <dbReference type="EMBL" id="GLC23533.1"/>
    </source>
</evidence>
<evidence type="ECO:0000256" key="1">
    <source>
        <dbReference type="SAM" id="SignalP"/>
    </source>
</evidence>
<feature type="signal peptide" evidence="1">
    <location>
        <begin position="1"/>
        <end position="21"/>
    </location>
</feature>
<protein>
    <recommendedName>
        <fullName evidence="2">PEGA domain-containing protein</fullName>
    </recommendedName>
</protein>
<keyword evidence="4" id="KW-1185">Reference proteome</keyword>
<dbReference type="Pfam" id="PF08308">
    <property type="entry name" value="PEGA"/>
    <property type="match status" value="1"/>
</dbReference>
<accession>A0AA37V8K6</accession>
<dbReference type="InterPro" id="IPR013229">
    <property type="entry name" value="PEGA"/>
</dbReference>
<sequence>MSLRRSRLAPLLGAALLPLVAACRLITGDDTVCTLSFEPGIVLTVLDSTSRAQVSVGAVIVAREGAYADSIRLPVAPPGAMPAPVGLAGERAGTYEVTVESPGYRPWRRTGVRVTEGRCHVNTVALTALLQRAG</sequence>
<proteinExistence type="predicted"/>
<feature type="domain" description="PEGA" evidence="2">
    <location>
        <begin position="83"/>
        <end position="117"/>
    </location>
</feature>
<reference evidence="3" key="1">
    <citation type="submission" date="2022-08" db="EMBL/GenBank/DDBJ databases">
        <title>Draft genome sequencing of Roseisolibacter agri AW1220.</title>
        <authorList>
            <person name="Tobiishi Y."/>
            <person name="Tonouchi A."/>
        </authorList>
    </citation>
    <scope>NUCLEOTIDE SEQUENCE</scope>
    <source>
        <strain evidence="3">AW1220</strain>
    </source>
</reference>
<evidence type="ECO:0000259" key="2">
    <source>
        <dbReference type="Pfam" id="PF08308"/>
    </source>
</evidence>
<keyword evidence="1" id="KW-0732">Signal</keyword>
<dbReference type="Proteomes" id="UP001161325">
    <property type="component" value="Unassembled WGS sequence"/>
</dbReference>
<gene>
    <name evidence="3" type="ORF">rosag_00460</name>
</gene>
<comment type="caution">
    <text evidence="3">The sequence shown here is derived from an EMBL/GenBank/DDBJ whole genome shotgun (WGS) entry which is preliminary data.</text>
</comment>
<dbReference type="EMBL" id="BRXS01000001">
    <property type="protein sequence ID" value="GLC23533.1"/>
    <property type="molecule type" value="Genomic_DNA"/>
</dbReference>
<evidence type="ECO:0000313" key="4">
    <source>
        <dbReference type="Proteomes" id="UP001161325"/>
    </source>
</evidence>
<organism evidence="3 4">
    <name type="scientific">Roseisolibacter agri</name>
    <dbReference type="NCBI Taxonomy" id="2014610"/>
    <lineage>
        <taxon>Bacteria</taxon>
        <taxon>Pseudomonadati</taxon>
        <taxon>Gemmatimonadota</taxon>
        <taxon>Gemmatimonadia</taxon>
        <taxon>Gemmatimonadales</taxon>
        <taxon>Gemmatimonadaceae</taxon>
        <taxon>Roseisolibacter</taxon>
    </lineage>
</organism>
<dbReference type="PROSITE" id="PS51257">
    <property type="entry name" value="PROKAR_LIPOPROTEIN"/>
    <property type="match status" value="1"/>
</dbReference>
<feature type="chain" id="PRO_5041457119" description="PEGA domain-containing protein" evidence="1">
    <location>
        <begin position="22"/>
        <end position="134"/>
    </location>
</feature>
<dbReference type="RefSeq" id="WP_284347969.1">
    <property type="nucleotide sequence ID" value="NZ_BRXS01000001.1"/>
</dbReference>